<reference evidence="3 4" key="2">
    <citation type="submission" date="2009-01" db="EMBL/GenBank/DDBJ databases">
        <title>Draft genome sequence of Bacteroides cellulosilyticus (DSM 14838).</title>
        <authorList>
            <person name="Sudarsanam P."/>
            <person name="Ley R."/>
            <person name="Guruge J."/>
            <person name="Turnbaugh P.J."/>
            <person name="Mahowald M."/>
            <person name="Liep D."/>
            <person name="Gordon J."/>
        </authorList>
    </citation>
    <scope>NUCLEOTIDE SEQUENCE [LARGE SCALE GENOMIC DNA]</scope>
    <source>
        <strain evidence="3 4">DSM 14838</strain>
    </source>
</reference>
<dbReference type="Gene3D" id="1.10.260.40">
    <property type="entry name" value="lambda repressor-like DNA-binding domains"/>
    <property type="match status" value="1"/>
</dbReference>
<evidence type="ECO:0000256" key="1">
    <source>
        <dbReference type="ARBA" id="ARBA00023125"/>
    </source>
</evidence>
<dbReference type="PANTHER" id="PTHR46797:SF1">
    <property type="entry name" value="METHYLPHOSPHONATE SYNTHASE"/>
    <property type="match status" value="1"/>
</dbReference>
<dbReference type="Pfam" id="PF01381">
    <property type="entry name" value="HTH_3"/>
    <property type="match status" value="1"/>
</dbReference>
<dbReference type="SMART" id="SM00530">
    <property type="entry name" value="HTH_XRE"/>
    <property type="match status" value="1"/>
</dbReference>
<proteinExistence type="predicted"/>
<evidence type="ECO:0000313" key="3">
    <source>
        <dbReference type="EMBL" id="EEF91977.1"/>
    </source>
</evidence>
<dbReference type="GO" id="GO:0005829">
    <property type="term" value="C:cytosol"/>
    <property type="evidence" value="ECO:0007669"/>
    <property type="project" value="TreeGrafter"/>
</dbReference>
<dbReference type="RefSeq" id="WP_007209759.1">
    <property type="nucleotide sequence ID" value="NZ_EQ973488.1"/>
</dbReference>
<dbReference type="GO" id="GO:0003700">
    <property type="term" value="F:DNA-binding transcription factor activity"/>
    <property type="evidence" value="ECO:0007669"/>
    <property type="project" value="TreeGrafter"/>
</dbReference>
<dbReference type="CDD" id="cd00093">
    <property type="entry name" value="HTH_XRE"/>
    <property type="match status" value="1"/>
</dbReference>
<evidence type="ECO:0000313" key="4">
    <source>
        <dbReference type="Proteomes" id="UP000003711"/>
    </source>
</evidence>
<feature type="domain" description="HTH cro/C1-type" evidence="2">
    <location>
        <begin position="13"/>
        <end position="67"/>
    </location>
</feature>
<dbReference type="InterPro" id="IPR010982">
    <property type="entry name" value="Lambda_DNA-bd_dom_sf"/>
</dbReference>
<evidence type="ECO:0000259" key="2">
    <source>
        <dbReference type="PROSITE" id="PS50943"/>
    </source>
</evidence>
<dbReference type="HOGENOM" id="CLU_066192_29_4_10"/>
<dbReference type="EMBL" id="ACCH01000029">
    <property type="protein sequence ID" value="EEF91977.1"/>
    <property type="molecule type" value="Genomic_DNA"/>
</dbReference>
<dbReference type="SUPFAM" id="SSF47413">
    <property type="entry name" value="lambda repressor-like DNA-binding domains"/>
    <property type="match status" value="1"/>
</dbReference>
<keyword evidence="1 3" id="KW-0238">DNA-binding</keyword>
<comment type="caution">
    <text evidence="3">The sequence shown here is derived from an EMBL/GenBank/DDBJ whole genome shotgun (WGS) entry which is preliminary data.</text>
</comment>
<protein>
    <submittedName>
        <fullName evidence="3">DNA-binding helix-turn-helix protein</fullName>
    </submittedName>
</protein>
<dbReference type="InterPro" id="IPR050807">
    <property type="entry name" value="TransReg_Diox_bact_type"/>
</dbReference>
<sequence>MEMNDRERIGKRIAEIRKSKGLSQAKLAELTDIAPGNIARIETGRYSTGIDLLSKIADALGYKLDFIEK</sequence>
<gene>
    <name evidence="3" type="ORF">BACCELL_00369</name>
</gene>
<name>E2N7X4_9BACE</name>
<dbReference type="PROSITE" id="PS50943">
    <property type="entry name" value="HTH_CROC1"/>
    <property type="match status" value="1"/>
</dbReference>
<accession>E2N7X4</accession>
<reference evidence="3 4" key="1">
    <citation type="submission" date="2008-12" db="EMBL/GenBank/DDBJ databases">
        <authorList>
            <person name="Fulton L."/>
            <person name="Clifton S."/>
            <person name="Fulton B."/>
            <person name="Xu J."/>
            <person name="Minx P."/>
            <person name="Pepin K.H."/>
            <person name="Johnson M."/>
            <person name="Bhonagiri V."/>
            <person name="Nash W.E."/>
            <person name="Mardis E.R."/>
            <person name="Wilson R.K."/>
        </authorList>
    </citation>
    <scope>NUCLEOTIDE SEQUENCE [LARGE SCALE GENOMIC DNA]</scope>
    <source>
        <strain evidence="3 4">DSM 14838</strain>
    </source>
</reference>
<organism evidence="3 4">
    <name type="scientific">Bacteroides cellulosilyticus DSM 14838</name>
    <dbReference type="NCBI Taxonomy" id="537012"/>
    <lineage>
        <taxon>Bacteria</taxon>
        <taxon>Pseudomonadati</taxon>
        <taxon>Bacteroidota</taxon>
        <taxon>Bacteroidia</taxon>
        <taxon>Bacteroidales</taxon>
        <taxon>Bacteroidaceae</taxon>
        <taxon>Bacteroides</taxon>
    </lineage>
</organism>
<dbReference type="AlphaFoldDB" id="E2N7X4"/>
<dbReference type="GO" id="GO:0003677">
    <property type="term" value="F:DNA binding"/>
    <property type="evidence" value="ECO:0007669"/>
    <property type="project" value="UniProtKB-KW"/>
</dbReference>
<dbReference type="Proteomes" id="UP000003711">
    <property type="component" value="Unassembled WGS sequence"/>
</dbReference>
<dbReference type="PANTHER" id="PTHR46797">
    <property type="entry name" value="HTH-TYPE TRANSCRIPTIONAL REGULATOR"/>
    <property type="match status" value="1"/>
</dbReference>
<dbReference type="InterPro" id="IPR001387">
    <property type="entry name" value="Cro/C1-type_HTH"/>
</dbReference>